<keyword evidence="6 8" id="KW-0472">Membrane</keyword>
<name>A0ABT1BW19_9BACT</name>
<keyword evidence="5 8" id="KW-1133">Transmembrane helix</keyword>
<dbReference type="InterPro" id="IPR024041">
    <property type="entry name" value="NH4_transpt_AmtB-like_dom"/>
</dbReference>
<evidence type="ECO:0000256" key="4">
    <source>
        <dbReference type="ARBA" id="ARBA00022692"/>
    </source>
</evidence>
<keyword evidence="11" id="KW-1185">Reference proteome</keyword>
<dbReference type="Proteomes" id="UP001204015">
    <property type="component" value="Unassembled WGS sequence"/>
</dbReference>
<dbReference type="PROSITE" id="PS01219">
    <property type="entry name" value="AMMONIUM_TRANSP"/>
    <property type="match status" value="1"/>
</dbReference>
<keyword evidence="4 8" id="KW-0812">Transmembrane</keyword>
<evidence type="ECO:0000259" key="9">
    <source>
        <dbReference type="Pfam" id="PF00909"/>
    </source>
</evidence>
<reference evidence="10 11" key="1">
    <citation type="submission" date="2022-06" db="EMBL/GenBank/DDBJ databases">
        <title>A taxonomic note on the genus Prevotella: Description of four novel genera and emended description of the genera Hallella and Xylanibacter.</title>
        <authorList>
            <person name="Hitch T.C.A."/>
        </authorList>
    </citation>
    <scope>NUCLEOTIDE SEQUENCE [LARGE SCALE GENOMIC DNA]</scope>
    <source>
        <strain evidence="10 11">DSM 100619</strain>
    </source>
</reference>
<evidence type="ECO:0000313" key="10">
    <source>
        <dbReference type="EMBL" id="MCO6025274.1"/>
    </source>
</evidence>
<dbReference type="Pfam" id="PF00909">
    <property type="entry name" value="Ammonium_transp"/>
    <property type="match status" value="1"/>
</dbReference>
<sequence>MFTMPMTIFAQGATPAINSGNTAWLTMATVLVMFMTIPGLALFYGGLVRQKNVLSILMQCLMCTAVVSLLWVFFGYSFVFGKSLSGTLPGFFIGGFDKLFLHGVTTSSVVTPANVPEISFVLFQCMFAVITPALIIGAFAERIRFSGFLLFTILWSIFAYYPMAHFVWGGGWMQQLGVIDFAGGTVVHINAGISALMMALLLGKRRDYRPGKPIPGHSVPFVFIGAACLWLGWFGFNAGSGLTADGLDANAFLVTHVATCVAALTWMTIDWIFNRKPTTVGVCTGAVAGLVAITPASGSVGLLGACAIGLATGIVCFFMVAVVKTKFKYDDSLDAFGVHGIGGIVGSILTGVFATKAVTGGVDGALYGNWHQLGVQLAATLFSIVYSAVITFILFKIVDKLVGIRVAPREEEEGVDIYEHGESAYNY</sequence>
<feature type="transmembrane region" description="Helical" evidence="8">
    <location>
        <begin position="56"/>
        <end position="79"/>
    </location>
</feature>
<evidence type="ECO:0000256" key="3">
    <source>
        <dbReference type="ARBA" id="ARBA00022448"/>
    </source>
</evidence>
<keyword evidence="3 8" id="KW-0813">Transport</keyword>
<feature type="transmembrane region" description="Helical" evidence="8">
    <location>
        <begin position="118"/>
        <end position="140"/>
    </location>
</feature>
<evidence type="ECO:0000256" key="2">
    <source>
        <dbReference type="ARBA" id="ARBA00005887"/>
    </source>
</evidence>
<feature type="transmembrane region" description="Helical" evidence="8">
    <location>
        <begin position="280"/>
        <end position="296"/>
    </location>
</feature>
<dbReference type="RefSeq" id="WP_252760643.1">
    <property type="nucleotide sequence ID" value="NZ_JAMXLY010000014.1"/>
</dbReference>
<dbReference type="SUPFAM" id="SSF111352">
    <property type="entry name" value="Ammonium transporter"/>
    <property type="match status" value="1"/>
</dbReference>
<keyword evidence="7 8" id="KW-0924">Ammonia transport</keyword>
<evidence type="ECO:0000256" key="6">
    <source>
        <dbReference type="ARBA" id="ARBA00023136"/>
    </source>
</evidence>
<feature type="transmembrane region" description="Helical" evidence="8">
    <location>
        <begin position="214"/>
        <end position="233"/>
    </location>
</feature>
<evidence type="ECO:0000256" key="8">
    <source>
        <dbReference type="RuleBase" id="RU362002"/>
    </source>
</evidence>
<evidence type="ECO:0000256" key="5">
    <source>
        <dbReference type="ARBA" id="ARBA00022989"/>
    </source>
</evidence>
<dbReference type="InterPro" id="IPR001905">
    <property type="entry name" value="Ammonium_transpt"/>
</dbReference>
<feature type="transmembrane region" description="Helical" evidence="8">
    <location>
        <begin position="181"/>
        <end position="202"/>
    </location>
</feature>
<dbReference type="EMBL" id="JAMXLY010000014">
    <property type="protein sequence ID" value="MCO6025274.1"/>
    <property type="molecule type" value="Genomic_DNA"/>
</dbReference>
<accession>A0ABT1BW19</accession>
<feature type="transmembrane region" description="Helical" evidence="8">
    <location>
        <begin position="253"/>
        <end position="273"/>
    </location>
</feature>
<dbReference type="PANTHER" id="PTHR43029">
    <property type="entry name" value="AMMONIUM TRANSPORTER MEP2"/>
    <property type="match status" value="1"/>
</dbReference>
<comment type="caution">
    <text evidence="10">The sequence shown here is derived from an EMBL/GenBank/DDBJ whole genome shotgun (WGS) entry which is preliminary data.</text>
</comment>
<protein>
    <recommendedName>
        <fullName evidence="8">Ammonium transporter</fullName>
    </recommendedName>
</protein>
<comment type="subcellular location">
    <subcellularLocation>
        <location evidence="8">Cell membrane</location>
        <topology evidence="8">Multi-pass membrane protein</topology>
    </subcellularLocation>
    <subcellularLocation>
        <location evidence="1">Membrane</location>
        <topology evidence="1">Multi-pass membrane protein</topology>
    </subcellularLocation>
</comment>
<feature type="transmembrane region" description="Helical" evidence="8">
    <location>
        <begin position="302"/>
        <end position="323"/>
    </location>
</feature>
<feature type="transmembrane region" description="Helical" evidence="8">
    <location>
        <begin position="23"/>
        <end position="44"/>
    </location>
</feature>
<evidence type="ECO:0000256" key="7">
    <source>
        <dbReference type="ARBA" id="ARBA00023177"/>
    </source>
</evidence>
<dbReference type="PANTHER" id="PTHR43029:SF21">
    <property type="entry name" value="AMMONIUM TRANSPORTER 1"/>
    <property type="match status" value="1"/>
</dbReference>
<feature type="transmembrane region" description="Helical" evidence="8">
    <location>
        <begin position="335"/>
        <end position="354"/>
    </location>
</feature>
<feature type="transmembrane region" description="Helical" evidence="8">
    <location>
        <begin position="374"/>
        <end position="395"/>
    </location>
</feature>
<organism evidence="10 11">
    <name type="scientific">Segatella cerevisiae</name>
    <dbReference type="NCBI Taxonomy" id="2053716"/>
    <lineage>
        <taxon>Bacteria</taxon>
        <taxon>Pseudomonadati</taxon>
        <taxon>Bacteroidota</taxon>
        <taxon>Bacteroidia</taxon>
        <taxon>Bacteroidales</taxon>
        <taxon>Prevotellaceae</taxon>
        <taxon>Segatella</taxon>
    </lineage>
</organism>
<comment type="similarity">
    <text evidence="2 8">Belongs to the ammonia transporter channel (TC 1.A.11.2) family.</text>
</comment>
<dbReference type="Gene3D" id="1.10.3430.10">
    <property type="entry name" value="Ammonium transporter AmtB like domains"/>
    <property type="match status" value="1"/>
</dbReference>
<feature type="domain" description="Ammonium transporter AmtB-like" evidence="9">
    <location>
        <begin position="23"/>
        <end position="425"/>
    </location>
</feature>
<evidence type="ECO:0000313" key="11">
    <source>
        <dbReference type="Proteomes" id="UP001204015"/>
    </source>
</evidence>
<proteinExistence type="inferred from homology"/>
<feature type="transmembrane region" description="Helical" evidence="8">
    <location>
        <begin position="147"/>
        <end position="169"/>
    </location>
</feature>
<dbReference type="InterPro" id="IPR018047">
    <property type="entry name" value="Ammonium_transpt_CS"/>
</dbReference>
<dbReference type="NCBIfam" id="TIGR00836">
    <property type="entry name" value="amt"/>
    <property type="match status" value="1"/>
</dbReference>
<dbReference type="InterPro" id="IPR029020">
    <property type="entry name" value="Ammonium/urea_transptr"/>
</dbReference>
<evidence type="ECO:0000256" key="1">
    <source>
        <dbReference type="ARBA" id="ARBA00004141"/>
    </source>
</evidence>
<gene>
    <name evidence="10" type="ORF">NG821_05375</name>
</gene>